<keyword evidence="1" id="KW-0732">Signal</keyword>
<feature type="signal peptide" evidence="1">
    <location>
        <begin position="1"/>
        <end position="27"/>
    </location>
</feature>
<evidence type="ECO:0000256" key="1">
    <source>
        <dbReference type="SAM" id="SignalP"/>
    </source>
</evidence>
<comment type="caution">
    <text evidence="2">The sequence shown here is derived from an EMBL/GenBank/DDBJ whole genome shotgun (WGS) entry which is preliminary data.</text>
</comment>
<dbReference type="AlphaFoldDB" id="A0A923KR02"/>
<evidence type="ECO:0008006" key="4">
    <source>
        <dbReference type="Google" id="ProtNLM"/>
    </source>
</evidence>
<accession>A0A923KR02</accession>
<name>A0A923KR02_9BURK</name>
<reference evidence="2" key="1">
    <citation type="submission" date="2020-08" db="EMBL/GenBank/DDBJ databases">
        <title>Novel species isolated from subtropical streams in China.</title>
        <authorList>
            <person name="Lu H."/>
        </authorList>
    </citation>
    <scope>NUCLEOTIDE SEQUENCE</scope>
    <source>
        <strain evidence="2">KACC 12607</strain>
    </source>
</reference>
<gene>
    <name evidence="2" type="ORF">H8K32_15155</name>
</gene>
<sequence>MRVCLMHAYGVLPILFALAFAPLTSNAEPAAYFIWKSKTSDAQVCAQTSPGEFWEKGNVAFKDPHCEKPKSSDVMPQLPLILVIPPAKVHQ</sequence>
<dbReference type="RefSeq" id="WP_186913380.1">
    <property type="nucleotide sequence ID" value="NZ_JACOFV010000014.1"/>
</dbReference>
<feature type="chain" id="PRO_5037681077" description="DUF4124 domain-containing protein" evidence="1">
    <location>
        <begin position="28"/>
        <end position="91"/>
    </location>
</feature>
<dbReference type="EMBL" id="JACOFV010000014">
    <property type="protein sequence ID" value="MBC3863441.1"/>
    <property type="molecule type" value="Genomic_DNA"/>
</dbReference>
<keyword evidence="3" id="KW-1185">Reference proteome</keyword>
<dbReference type="Proteomes" id="UP000634011">
    <property type="component" value="Unassembled WGS sequence"/>
</dbReference>
<organism evidence="2 3">
    <name type="scientific">Undibacterium jejuense</name>
    <dbReference type="NCBI Taxonomy" id="1344949"/>
    <lineage>
        <taxon>Bacteria</taxon>
        <taxon>Pseudomonadati</taxon>
        <taxon>Pseudomonadota</taxon>
        <taxon>Betaproteobacteria</taxon>
        <taxon>Burkholderiales</taxon>
        <taxon>Oxalobacteraceae</taxon>
        <taxon>Undibacterium</taxon>
    </lineage>
</organism>
<evidence type="ECO:0000313" key="2">
    <source>
        <dbReference type="EMBL" id="MBC3863441.1"/>
    </source>
</evidence>
<proteinExistence type="predicted"/>
<evidence type="ECO:0000313" key="3">
    <source>
        <dbReference type="Proteomes" id="UP000634011"/>
    </source>
</evidence>
<protein>
    <recommendedName>
        <fullName evidence="4">DUF4124 domain-containing protein</fullName>
    </recommendedName>
</protein>